<evidence type="ECO:0000313" key="6">
    <source>
        <dbReference type="EMBL" id="KAK9814206.1"/>
    </source>
</evidence>
<dbReference type="InterPro" id="IPR008030">
    <property type="entry name" value="NmrA-like"/>
</dbReference>
<dbReference type="EMBL" id="JALJOR010000007">
    <property type="protein sequence ID" value="KAK9814206.1"/>
    <property type="molecule type" value="Genomic_DNA"/>
</dbReference>
<dbReference type="PANTHER" id="PTHR47128:SF2">
    <property type="entry name" value="PROTEIN HIGH CHLOROPHYLL FLUORESCENCE PHENOTYPE 244, CHLOROPLASTIC"/>
    <property type="match status" value="1"/>
</dbReference>
<dbReference type="CDD" id="cd05243">
    <property type="entry name" value="SDR_a5"/>
    <property type="match status" value="1"/>
</dbReference>
<proteinExistence type="predicted"/>
<dbReference type="InterPro" id="IPR036291">
    <property type="entry name" value="NAD(P)-bd_dom_sf"/>
</dbReference>
<protein>
    <recommendedName>
        <fullName evidence="5">NmrA-like domain-containing protein</fullName>
    </recommendedName>
</protein>
<evidence type="ECO:0000256" key="2">
    <source>
        <dbReference type="ARBA" id="ARBA00022531"/>
    </source>
</evidence>
<keyword evidence="7" id="KW-1185">Reference proteome</keyword>
<evidence type="ECO:0000256" key="4">
    <source>
        <dbReference type="ARBA" id="ARBA00023276"/>
    </source>
</evidence>
<dbReference type="SUPFAM" id="SSF51735">
    <property type="entry name" value="NAD(P)-binding Rossmann-fold domains"/>
    <property type="match status" value="1"/>
</dbReference>
<keyword evidence="4" id="KW-0604">Photosystem II</keyword>
<reference evidence="6 7" key="1">
    <citation type="journal article" date="2024" name="Nat. Commun.">
        <title>Phylogenomics reveals the evolutionary origins of lichenization in chlorophyte algae.</title>
        <authorList>
            <person name="Puginier C."/>
            <person name="Libourel C."/>
            <person name="Otte J."/>
            <person name="Skaloud P."/>
            <person name="Haon M."/>
            <person name="Grisel S."/>
            <person name="Petersen M."/>
            <person name="Berrin J.G."/>
            <person name="Delaux P.M."/>
            <person name="Dal Grande F."/>
            <person name="Keller J."/>
        </authorList>
    </citation>
    <scope>NUCLEOTIDE SEQUENCE [LARGE SCALE GENOMIC DNA]</scope>
    <source>
        <strain evidence="6 7">SAG 2043</strain>
    </source>
</reference>
<evidence type="ECO:0000313" key="7">
    <source>
        <dbReference type="Proteomes" id="UP001489004"/>
    </source>
</evidence>
<keyword evidence="2" id="KW-0602">Photosynthesis</keyword>
<dbReference type="Gene3D" id="3.40.50.720">
    <property type="entry name" value="NAD(P)-binding Rossmann-like Domain"/>
    <property type="match status" value="1"/>
</dbReference>
<comment type="caution">
    <text evidence="6">The sequence shown here is derived from an EMBL/GenBank/DDBJ whole genome shotgun (WGS) entry which is preliminary data.</text>
</comment>
<evidence type="ECO:0000256" key="3">
    <source>
        <dbReference type="ARBA" id="ARBA00022640"/>
    </source>
</evidence>
<dbReference type="InterPro" id="IPR044256">
    <property type="entry name" value="HCF244-like"/>
</dbReference>
<evidence type="ECO:0000259" key="5">
    <source>
        <dbReference type="Pfam" id="PF05368"/>
    </source>
</evidence>
<organism evidence="6 7">
    <name type="scientific">[Myrmecia] bisecta</name>
    <dbReference type="NCBI Taxonomy" id="41462"/>
    <lineage>
        <taxon>Eukaryota</taxon>
        <taxon>Viridiplantae</taxon>
        <taxon>Chlorophyta</taxon>
        <taxon>core chlorophytes</taxon>
        <taxon>Trebouxiophyceae</taxon>
        <taxon>Trebouxiales</taxon>
        <taxon>Trebouxiaceae</taxon>
        <taxon>Myrmecia</taxon>
    </lineage>
</organism>
<comment type="subcellular location">
    <subcellularLocation>
        <location evidence="1">Plastid</location>
    </subcellularLocation>
</comment>
<dbReference type="Proteomes" id="UP001489004">
    <property type="component" value="Unassembled WGS sequence"/>
</dbReference>
<evidence type="ECO:0000256" key="1">
    <source>
        <dbReference type="ARBA" id="ARBA00004474"/>
    </source>
</evidence>
<accession>A0AAW1PXS8</accession>
<name>A0AAW1PXS8_9CHLO</name>
<dbReference type="GO" id="GO:0009523">
    <property type="term" value="C:photosystem II"/>
    <property type="evidence" value="ECO:0007669"/>
    <property type="project" value="UniProtKB-KW"/>
</dbReference>
<keyword evidence="3" id="KW-0934">Plastid</keyword>
<dbReference type="PANTHER" id="PTHR47128">
    <property type="match status" value="1"/>
</dbReference>
<sequence length="359" mass="39616">MSPATTHISCNVLAGPRQSRGVSGRRQLRVSATSQVAGTPVPKNSILVVGGTGTLGRQVVRRALDEGYEVRCIVRPRQNPADFLRDWGATTVQADLNDPTSLPAALVGIHTVIDCATARPEESTNKVDWEGKVALVQCAQAMGIQRYVFFSIHNCDRHPEVPLMTIKHSTEKFLEESGLNFTIFRLCGFMQAIIGNYAVPILEEKQVWGTSDETRTAYLDTQDVAKMTLAALRSEEAVGKKLTLAGPKAWTVQEVIALCEKYADAEADVTQVPVWLLKATRNALRGFQWARDAADRLAFADILASNETFSAPMDTTYKLLNIDPATITTLEQYLEEYYTSILKKLKQVGASSRQTDFYV</sequence>
<dbReference type="AlphaFoldDB" id="A0AAW1PXS8"/>
<dbReference type="GO" id="GO:0009536">
    <property type="term" value="C:plastid"/>
    <property type="evidence" value="ECO:0007669"/>
    <property type="project" value="UniProtKB-SubCell"/>
</dbReference>
<dbReference type="GO" id="GO:0015979">
    <property type="term" value="P:photosynthesis"/>
    <property type="evidence" value="ECO:0007669"/>
    <property type="project" value="UniProtKB-KW"/>
</dbReference>
<feature type="domain" description="NmrA-like" evidence="5">
    <location>
        <begin position="43"/>
        <end position="279"/>
    </location>
</feature>
<dbReference type="Pfam" id="PF05368">
    <property type="entry name" value="NmrA"/>
    <property type="match status" value="1"/>
</dbReference>
<gene>
    <name evidence="6" type="ORF">WJX72_002245</name>
</gene>